<dbReference type="Gene3D" id="3.30.930.10">
    <property type="entry name" value="Bira Bifunctional Protein, Domain 2"/>
    <property type="match status" value="1"/>
</dbReference>
<dbReference type="HOGENOM" id="CLU_051096_3_1_10"/>
<organism evidence="3 4">
    <name type="scientific">Nonlabens marinus S1-08</name>
    <dbReference type="NCBI Taxonomy" id="1454201"/>
    <lineage>
        <taxon>Bacteria</taxon>
        <taxon>Pseudomonadati</taxon>
        <taxon>Bacteroidota</taxon>
        <taxon>Flavobacteriia</taxon>
        <taxon>Flavobacteriales</taxon>
        <taxon>Flavobacteriaceae</taxon>
        <taxon>Nonlabens</taxon>
    </lineage>
</organism>
<dbReference type="Proteomes" id="UP000031760">
    <property type="component" value="Chromosome"/>
</dbReference>
<dbReference type="EMBL" id="AP014548">
    <property type="protein sequence ID" value="BAO54269.1"/>
    <property type="molecule type" value="Genomic_DNA"/>
</dbReference>
<keyword evidence="1 3" id="KW-0436">Ligase</keyword>
<dbReference type="KEGG" id="nmf:NMS_0260"/>
<proteinExistence type="predicted"/>
<gene>
    <name evidence="3" type="ORF">NMS_0260</name>
</gene>
<evidence type="ECO:0000313" key="4">
    <source>
        <dbReference type="Proteomes" id="UP000031760"/>
    </source>
</evidence>
<dbReference type="STRING" id="1454201.NMS_0260"/>
<dbReference type="RefSeq" id="WP_041495010.1">
    <property type="nucleotide sequence ID" value="NZ_AP014548.1"/>
</dbReference>
<accession>W8VN67</accession>
<dbReference type="InterPro" id="IPR004143">
    <property type="entry name" value="BPL_LPL_catalytic"/>
</dbReference>
<dbReference type="GO" id="GO:0005737">
    <property type="term" value="C:cytoplasm"/>
    <property type="evidence" value="ECO:0007669"/>
    <property type="project" value="TreeGrafter"/>
</dbReference>
<sequence length="238" mass="27121">MSFQLVKLHATASTNEELKVRFRESELPNLTTIYTDHQTAGKGQMGSSWVSEPFKNLTFSVLLSNLNAEFTDFEINKLVTVVLVEWLREKLQIQAVIKWPNDILSVRHKLAGVLIENIYKGNSRACSIIGIGLNVNQMDFPDLEKAISLNQITNKTYDLELLLIDFLQALQKALANPGEAISRYEQHLFKYHQEARFQIDGKELTARVEGVDDTGRLILISNTYGRSTYGLKQVKWVY</sequence>
<dbReference type="CDD" id="cd16442">
    <property type="entry name" value="BPL"/>
    <property type="match status" value="1"/>
</dbReference>
<dbReference type="AlphaFoldDB" id="W8VN67"/>
<evidence type="ECO:0000313" key="3">
    <source>
        <dbReference type="EMBL" id="BAO54269.1"/>
    </source>
</evidence>
<dbReference type="PROSITE" id="PS51733">
    <property type="entry name" value="BPL_LPL_CATALYTIC"/>
    <property type="match status" value="1"/>
</dbReference>
<dbReference type="InterPro" id="IPR004408">
    <property type="entry name" value="Biotin_CoA_COase_ligase"/>
</dbReference>
<keyword evidence="4" id="KW-1185">Reference proteome</keyword>
<dbReference type="PANTHER" id="PTHR12835">
    <property type="entry name" value="BIOTIN PROTEIN LIGASE"/>
    <property type="match status" value="1"/>
</dbReference>
<evidence type="ECO:0000256" key="1">
    <source>
        <dbReference type="ARBA" id="ARBA00022598"/>
    </source>
</evidence>
<dbReference type="OrthoDB" id="9807064at2"/>
<name>W8VN67_9FLAO</name>
<feature type="domain" description="BPL/LPL catalytic" evidence="2">
    <location>
        <begin position="1"/>
        <end position="178"/>
    </location>
</feature>
<dbReference type="InterPro" id="IPR045864">
    <property type="entry name" value="aa-tRNA-synth_II/BPL/LPL"/>
</dbReference>
<evidence type="ECO:0000259" key="2">
    <source>
        <dbReference type="PROSITE" id="PS51733"/>
    </source>
</evidence>
<dbReference type="SUPFAM" id="SSF55681">
    <property type="entry name" value="Class II aaRS and biotin synthetases"/>
    <property type="match status" value="1"/>
</dbReference>
<dbReference type="PANTHER" id="PTHR12835:SF5">
    <property type="entry name" value="BIOTIN--PROTEIN LIGASE"/>
    <property type="match status" value="1"/>
</dbReference>
<dbReference type="NCBIfam" id="TIGR00121">
    <property type="entry name" value="birA_ligase"/>
    <property type="match status" value="1"/>
</dbReference>
<protein>
    <submittedName>
        <fullName evidence="3">Biotin-protein ligase</fullName>
    </submittedName>
</protein>
<dbReference type="Pfam" id="PF03099">
    <property type="entry name" value="BPL_LplA_LipB"/>
    <property type="match status" value="1"/>
</dbReference>
<reference evidence="3 4" key="1">
    <citation type="journal article" date="2014" name="Proc. Natl. Acad. Sci. U.S.A.">
        <title>Functional characterization of flavobacteria rhodopsins reveals a unique class of light-driven chloride pump in bacteria.</title>
        <authorList>
            <person name="Yoshizawa S."/>
            <person name="Kumagai Y."/>
            <person name="Kim H."/>
            <person name="Ogura Y."/>
            <person name="Hayashi T."/>
            <person name="Iwasaki W."/>
            <person name="DeLong E.F."/>
            <person name="Kogure K."/>
        </authorList>
    </citation>
    <scope>NUCLEOTIDE SEQUENCE [LARGE SCALE GENOMIC DNA]</scope>
    <source>
        <strain evidence="3 4">S1-08</strain>
    </source>
</reference>
<dbReference type="GO" id="GO:0004077">
    <property type="term" value="F:biotin--[biotin carboxyl-carrier protein] ligase activity"/>
    <property type="evidence" value="ECO:0007669"/>
    <property type="project" value="InterPro"/>
</dbReference>